<evidence type="ECO:0000256" key="6">
    <source>
        <dbReference type="ARBA" id="ARBA00022490"/>
    </source>
</evidence>
<dbReference type="InterPro" id="IPR015943">
    <property type="entry name" value="WD40/YVTN_repeat-like_dom_sf"/>
</dbReference>
<sequence>MVCDAKNQNIMVVTVCTCYVSSGCNRVPHCADWGKNNLICYGSCNNVAIYQPECEKERLSGLCDLVGQVETLQNADTVRGGGDPEIELVSCSVDMTAIVWHYKDQTHWEKHAVLSGHQGSVTVSAAVYIGSRSKEFSKESELLVATASSDSTVRLWQRKPFCEDIFAVQTLFFGTGFVLDLSLLMIPATQVPILACGADDHKVHLYVRQGEQFMPVIKLAGHEDWVRGLDMTVDDIGDILLASCAQDHLIRIWRFSQRSLDTVTGPGPVSITNLVPEEDIKMKEKTFSFHSDGEQKYYAVILESVLSGHEGWIYSIHWQRPQCLDEKWLQPMGLLSASMDKTMIIWQPEAEGGMWVEKVRVGEVGGNTLGFYGGLFSPSGESILAHGYHGALHQWILNKTLNSWEPAVTGGGHFASVQDLDWEKVAGRFVLTTSLDQTTRLHAPWVHNGKYRGWYEIARPQIHGYDMQCLTSIKQFMFASSGDEKVIRIFQAPRNFIQNLCNICGLDEINELSQEETSSLPEGASVPALGLSNKAIFDVGYTAAEDNRLIPAQQNEQYPDVYFSPVALKTPPSEEHLLQNTLWPEIHKLYGHGYEVFAMASNPAGTLLASSCKAAKAEHAKILLWDTSMWRTVGCLEGSTLTVTQMAFSPSGQFLLAVSRDRTWSLYKCAGMYAFSRISFVDKRTTLHSRIIWSCAWSFDEHYFFTASRDKKVLVWCLKDVCERQPPKPADSIEMNDSVTAIDVAKVMLCGDRYLIATGLDQGTISLHTWTDSSSWTFILALETR</sequence>
<keyword evidence="13" id="KW-1185">Reference proteome</keyword>
<comment type="caution">
    <text evidence="12">The sequence shown here is derived from an EMBL/GenBank/DDBJ whole genome shotgun (WGS) entry which is preliminary data.</text>
</comment>
<dbReference type="AlphaFoldDB" id="A0A2T7PBR2"/>
<keyword evidence="7 11" id="KW-0853">WD repeat</keyword>
<evidence type="ECO:0000256" key="3">
    <source>
        <dbReference type="ARBA" id="ARBA00005043"/>
    </source>
</evidence>
<proteinExistence type="inferred from homology"/>
<dbReference type="GO" id="GO:0033588">
    <property type="term" value="C:elongator holoenzyme complex"/>
    <property type="evidence" value="ECO:0007669"/>
    <property type="project" value="InterPro"/>
</dbReference>
<dbReference type="GO" id="GO:0005634">
    <property type="term" value="C:nucleus"/>
    <property type="evidence" value="ECO:0007669"/>
    <property type="project" value="UniProtKB-SubCell"/>
</dbReference>
<evidence type="ECO:0000256" key="11">
    <source>
        <dbReference type="PROSITE-ProRule" id="PRU00221"/>
    </source>
</evidence>
<evidence type="ECO:0000256" key="10">
    <source>
        <dbReference type="ARBA" id="ARBA00023242"/>
    </source>
</evidence>
<dbReference type="GO" id="GO:0002098">
    <property type="term" value="P:tRNA wobble uridine modification"/>
    <property type="evidence" value="ECO:0007669"/>
    <property type="project" value="InterPro"/>
</dbReference>
<dbReference type="EMBL" id="PZQS01000005">
    <property type="protein sequence ID" value="PVD30850.1"/>
    <property type="molecule type" value="Genomic_DNA"/>
</dbReference>
<dbReference type="Pfam" id="PF00400">
    <property type="entry name" value="WD40"/>
    <property type="match status" value="6"/>
</dbReference>
<accession>A0A2T7PBR2</accession>
<evidence type="ECO:0000256" key="2">
    <source>
        <dbReference type="ARBA" id="ARBA00004496"/>
    </source>
</evidence>
<evidence type="ECO:0000256" key="9">
    <source>
        <dbReference type="ARBA" id="ARBA00022737"/>
    </source>
</evidence>
<evidence type="ECO:0000256" key="8">
    <source>
        <dbReference type="ARBA" id="ARBA00022694"/>
    </source>
</evidence>
<dbReference type="Proteomes" id="UP000245119">
    <property type="component" value="Linkage Group LG5"/>
</dbReference>
<dbReference type="GO" id="GO:0005737">
    <property type="term" value="C:cytoplasm"/>
    <property type="evidence" value="ECO:0007669"/>
    <property type="project" value="UniProtKB-SubCell"/>
</dbReference>
<dbReference type="PROSITE" id="PS50082">
    <property type="entry name" value="WD_REPEATS_2"/>
    <property type="match status" value="2"/>
</dbReference>
<dbReference type="InterPro" id="IPR001680">
    <property type="entry name" value="WD40_rpt"/>
</dbReference>
<keyword evidence="10" id="KW-0539">Nucleus</keyword>
<gene>
    <name evidence="12" type="ORF">C0Q70_10125</name>
</gene>
<dbReference type="OrthoDB" id="27911at2759"/>
<organism evidence="12 13">
    <name type="scientific">Pomacea canaliculata</name>
    <name type="common">Golden apple snail</name>
    <dbReference type="NCBI Taxonomy" id="400727"/>
    <lineage>
        <taxon>Eukaryota</taxon>
        <taxon>Metazoa</taxon>
        <taxon>Spiralia</taxon>
        <taxon>Lophotrochozoa</taxon>
        <taxon>Mollusca</taxon>
        <taxon>Gastropoda</taxon>
        <taxon>Caenogastropoda</taxon>
        <taxon>Architaenioglossa</taxon>
        <taxon>Ampullarioidea</taxon>
        <taxon>Ampullariidae</taxon>
        <taxon>Pomacea</taxon>
    </lineage>
</organism>
<comment type="pathway">
    <text evidence="3">tRNA modification; 5-methoxycarbonylmethyl-2-thiouridine-tRNA biosynthesis.</text>
</comment>
<comment type="similarity">
    <text evidence="4">Belongs to the WD repeat ELP2 family.</text>
</comment>
<protein>
    <recommendedName>
        <fullName evidence="5">Elongator complex protein 2</fullName>
    </recommendedName>
</protein>
<dbReference type="UniPathway" id="UPA00988"/>
<keyword evidence="8" id="KW-0819">tRNA processing</keyword>
<dbReference type="InterPro" id="IPR037289">
    <property type="entry name" value="Elp2"/>
</dbReference>
<dbReference type="SMART" id="SM00320">
    <property type="entry name" value="WD40"/>
    <property type="match status" value="8"/>
</dbReference>
<comment type="subcellular location">
    <subcellularLocation>
        <location evidence="2">Cytoplasm</location>
    </subcellularLocation>
    <subcellularLocation>
        <location evidence="1">Nucleus</location>
    </subcellularLocation>
</comment>
<evidence type="ECO:0000256" key="1">
    <source>
        <dbReference type="ARBA" id="ARBA00004123"/>
    </source>
</evidence>
<keyword evidence="6" id="KW-0963">Cytoplasm</keyword>
<dbReference type="Gene3D" id="2.130.10.10">
    <property type="entry name" value="YVTN repeat-like/Quinoprotein amine dehydrogenase"/>
    <property type="match status" value="3"/>
</dbReference>
<dbReference type="PANTHER" id="PTHR44111">
    <property type="entry name" value="ELONGATOR COMPLEX PROTEIN 2"/>
    <property type="match status" value="1"/>
</dbReference>
<dbReference type="FunFam" id="2.130.10.10:FF:000400">
    <property type="entry name" value="Elongator acetyltransferase complex subunit 2"/>
    <property type="match status" value="1"/>
</dbReference>
<dbReference type="InterPro" id="IPR036322">
    <property type="entry name" value="WD40_repeat_dom_sf"/>
</dbReference>
<dbReference type="SUPFAM" id="SSF50978">
    <property type="entry name" value="WD40 repeat-like"/>
    <property type="match status" value="2"/>
</dbReference>
<evidence type="ECO:0000256" key="7">
    <source>
        <dbReference type="ARBA" id="ARBA00022574"/>
    </source>
</evidence>
<evidence type="ECO:0000313" key="12">
    <source>
        <dbReference type="EMBL" id="PVD30850.1"/>
    </source>
</evidence>
<feature type="repeat" description="WD" evidence="11">
    <location>
        <begin position="685"/>
        <end position="716"/>
    </location>
</feature>
<evidence type="ECO:0000256" key="5">
    <source>
        <dbReference type="ARBA" id="ARBA00020267"/>
    </source>
</evidence>
<evidence type="ECO:0000256" key="4">
    <source>
        <dbReference type="ARBA" id="ARBA00005881"/>
    </source>
</evidence>
<evidence type="ECO:0000313" key="13">
    <source>
        <dbReference type="Proteomes" id="UP000245119"/>
    </source>
</evidence>
<dbReference type="PROSITE" id="PS51257">
    <property type="entry name" value="PROKAR_LIPOPROTEIN"/>
    <property type="match status" value="1"/>
</dbReference>
<dbReference type="STRING" id="400727.A0A2T7PBR2"/>
<feature type="repeat" description="WD" evidence="11">
    <location>
        <begin position="219"/>
        <end position="263"/>
    </location>
</feature>
<name>A0A2T7PBR2_POMCA</name>
<keyword evidence="9" id="KW-0677">Repeat</keyword>
<reference evidence="12 13" key="1">
    <citation type="submission" date="2018-04" db="EMBL/GenBank/DDBJ databases">
        <title>The genome of golden apple snail Pomacea canaliculata provides insight into stress tolerance and invasive adaptation.</title>
        <authorList>
            <person name="Liu C."/>
            <person name="Liu B."/>
            <person name="Ren Y."/>
            <person name="Zhang Y."/>
            <person name="Wang H."/>
            <person name="Li S."/>
            <person name="Jiang F."/>
            <person name="Yin L."/>
            <person name="Zhang G."/>
            <person name="Qian W."/>
            <person name="Fan W."/>
        </authorList>
    </citation>
    <scope>NUCLEOTIDE SEQUENCE [LARGE SCALE GENOMIC DNA]</scope>
    <source>
        <strain evidence="12">SZHN2017</strain>
        <tissue evidence="12">Muscle</tissue>
    </source>
</reference>
<dbReference type="PANTHER" id="PTHR44111:SF1">
    <property type="entry name" value="ELONGATOR COMPLEX PROTEIN 2"/>
    <property type="match status" value="1"/>
</dbReference>